<feature type="chain" id="PRO_5046807923" evidence="2">
    <location>
        <begin position="20"/>
        <end position="949"/>
    </location>
</feature>
<organism evidence="3 4">
    <name type="scientific">Durusdinium trenchii</name>
    <dbReference type="NCBI Taxonomy" id="1381693"/>
    <lineage>
        <taxon>Eukaryota</taxon>
        <taxon>Sar</taxon>
        <taxon>Alveolata</taxon>
        <taxon>Dinophyceae</taxon>
        <taxon>Suessiales</taxon>
        <taxon>Symbiodiniaceae</taxon>
        <taxon>Durusdinium</taxon>
    </lineage>
</organism>
<name>A0ABP0PJ34_9DINO</name>
<feature type="region of interest" description="Disordered" evidence="1">
    <location>
        <begin position="923"/>
        <end position="949"/>
    </location>
</feature>
<feature type="compositionally biased region" description="Acidic residues" evidence="1">
    <location>
        <begin position="937"/>
        <end position="949"/>
    </location>
</feature>
<evidence type="ECO:0000256" key="2">
    <source>
        <dbReference type="SAM" id="SignalP"/>
    </source>
</evidence>
<evidence type="ECO:0000313" key="4">
    <source>
        <dbReference type="Proteomes" id="UP001642484"/>
    </source>
</evidence>
<dbReference type="Proteomes" id="UP001642484">
    <property type="component" value="Unassembled WGS sequence"/>
</dbReference>
<sequence length="949" mass="106680">MLIVRQQLLLSASILGCSALRAGEGLQTFSSSSSQGSCDACSDLVHFHRHESISWEIFPPQPFPGVDIAITCIPSHQKRWGFKASDQVEHLLNDEDCGVEKAALNKRERKNCKGLYDKQNKRASFLGLPVAFMQQLAVCGRCTICEAFAKVRGLWQKLKAAAQRVVKGIIKAKRTLFGFSYASSEVRTQMKERFDTYFPEVSVTDENSDSSLMESSAGWEDEHEKMVHDALMKQLQNKPPEQVEQHLSLLQRRLDEAKGQEEELLLKARKELQSRAVKQRESLETQLPTLLGNKHCKKLVESSLVSQVLTITLYVELPHIANAILGLVMGNLHGALHALIPEVYLHTAPHLGGDVSAVTMNQCLKALHKQRQPFLDSCTHEQPLLACAARTYQRLMEGALSQQWWPLKHNEKGTTVGSIDLGYEYDALMKSLECTTQGSCLETSVVDLEKEEIKVATLEKESTDTTGRMEQLQCAFAGSRVDTEDGEEGDKLPIVTDKIWAAALGAFGWTHVNSETYHESCPSVLPFVTAFCANDLGCMDADNAGQGFLSIAEFELVKRKSREHVEDLQHITAASVADKTEELDRLNKKWDDMMLLESNFWGADQTKDVYHWNLMWQTANLTSKVGLLATWPEILNAVVGESEHNVNWQATIKYWEKVLQMASAKMQVRALERQRMGQDDRNKQSIAAVLTNLHGIFETKFCSPGALGKLSDQDMLRLGMTDDVSRLILQMDDMTSVVKRWKQWTVFNIKVKASSRKFLNKFKKKVKRGTCSCMCYRSCGKLKASASNSCNAGFLADPSGLRQKNLKERKLITFWPDKVVVDRVYAIGAVYKKPQMTIYKLVSPGACKYRFEMMGQIVSKKSSSKFATLSGYISGCDVPDFIKLSPGEDLRITTWSETPDEHMQTNFDLELSANKLAEEYDSDVFDSMNSESHPESEPESEAESDWEEY</sequence>
<keyword evidence="2" id="KW-0732">Signal</keyword>
<evidence type="ECO:0000313" key="3">
    <source>
        <dbReference type="EMBL" id="CAK9076015.1"/>
    </source>
</evidence>
<dbReference type="EMBL" id="CAXAMN010023228">
    <property type="protein sequence ID" value="CAK9076015.1"/>
    <property type="molecule type" value="Genomic_DNA"/>
</dbReference>
<keyword evidence="4" id="KW-1185">Reference proteome</keyword>
<dbReference type="PROSITE" id="PS51257">
    <property type="entry name" value="PROKAR_LIPOPROTEIN"/>
    <property type="match status" value="1"/>
</dbReference>
<evidence type="ECO:0000256" key="1">
    <source>
        <dbReference type="SAM" id="MobiDB-lite"/>
    </source>
</evidence>
<gene>
    <name evidence="3" type="ORF">CCMP2556_LOCUS37447</name>
</gene>
<accession>A0ABP0PJ34</accession>
<comment type="caution">
    <text evidence="3">The sequence shown here is derived from an EMBL/GenBank/DDBJ whole genome shotgun (WGS) entry which is preliminary data.</text>
</comment>
<protein>
    <submittedName>
        <fullName evidence="3">Uncharacterized protein</fullName>
    </submittedName>
</protein>
<proteinExistence type="predicted"/>
<feature type="signal peptide" evidence="2">
    <location>
        <begin position="1"/>
        <end position="19"/>
    </location>
</feature>
<reference evidence="3 4" key="1">
    <citation type="submission" date="2024-02" db="EMBL/GenBank/DDBJ databases">
        <authorList>
            <person name="Chen Y."/>
            <person name="Shah S."/>
            <person name="Dougan E. K."/>
            <person name="Thang M."/>
            <person name="Chan C."/>
        </authorList>
    </citation>
    <scope>NUCLEOTIDE SEQUENCE [LARGE SCALE GENOMIC DNA]</scope>
</reference>